<dbReference type="Proteomes" id="UP000095287">
    <property type="component" value="Unplaced"/>
</dbReference>
<sequence length="94" mass="10711">MPRFDKNTRCLQEWPCLLSCARLHCESLSSKANEHARDRAPLAPLARDRAPSAVPRGPSLEHATLNQQKSTKKRSQVVLCHVGRFTPSWTYTWI</sequence>
<protein>
    <submittedName>
        <fullName evidence="3">Secreted protein</fullName>
    </submittedName>
</protein>
<feature type="region of interest" description="Disordered" evidence="1">
    <location>
        <begin position="32"/>
        <end position="69"/>
    </location>
</feature>
<accession>A0A1I7ZPK2</accession>
<dbReference type="WBParaSite" id="L893_g2825.t1">
    <property type="protein sequence ID" value="L893_g2825.t1"/>
    <property type="gene ID" value="L893_g2825"/>
</dbReference>
<name>A0A1I7ZPK2_9BILA</name>
<feature type="compositionally biased region" description="Basic and acidic residues" evidence="1">
    <location>
        <begin position="32"/>
        <end position="50"/>
    </location>
</feature>
<dbReference type="AlphaFoldDB" id="A0A1I7ZPK2"/>
<keyword evidence="2" id="KW-1185">Reference proteome</keyword>
<evidence type="ECO:0000313" key="2">
    <source>
        <dbReference type="Proteomes" id="UP000095287"/>
    </source>
</evidence>
<evidence type="ECO:0000256" key="1">
    <source>
        <dbReference type="SAM" id="MobiDB-lite"/>
    </source>
</evidence>
<reference evidence="3" key="1">
    <citation type="submission" date="2016-11" db="UniProtKB">
        <authorList>
            <consortium name="WormBaseParasite"/>
        </authorList>
    </citation>
    <scope>IDENTIFICATION</scope>
</reference>
<proteinExistence type="predicted"/>
<organism evidence="2 3">
    <name type="scientific">Steinernema glaseri</name>
    <dbReference type="NCBI Taxonomy" id="37863"/>
    <lineage>
        <taxon>Eukaryota</taxon>
        <taxon>Metazoa</taxon>
        <taxon>Ecdysozoa</taxon>
        <taxon>Nematoda</taxon>
        <taxon>Chromadorea</taxon>
        <taxon>Rhabditida</taxon>
        <taxon>Tylenchina</taxon>
        <taxon>Panagrolaimomorpha</taxon>
        <taxon>Strongyloidoidea</taxon>
        <taxon>Steinernematidae</taxon>
        <taxon>Steinernema</taxon>
    </lineage>
</organism>
<evidence type="ECO:0000313" key="3">
    <source>
        <dbReference type="WBParaSite" id="L893_g2825.t1"/>
    </source>
</evidence>